<dbReference type="Pfam" id="PF06304">
    <property type="entry name" value="DUF1048"/>
    <property type="match status" value="1"/>
</dbReference>
<proteinExistence type="predicted"/>
<name>A0A365YJL1_9MICC</name>
<gene>
    <name evidence="1" type="ORF">C1H84_04685</name>
</gene>
<dbReference type="Proteomes" id="UP000252167">
    <property type="component" value="Unassembled WGS sequence"/>
</dbReference>
<dbReference type="EMBL" id="POAF01000002">
    <property type="protein sequence ID" value="RBM02729.1"/>
    <property type="molecule type" value="Genomic_DNA"/>
</dbReference>
<comment type="caution">
    <text evidence="1">The sequence shown here is derived from an EMBL/GenBank/DDBJ whole genome shotgun (WGS) entry which is preliminary data.</text>
</comment>
<evidence type="ECO:0000313" key="1">
    <source>
        <dbReference type="EMBL" id="RBM02729.1"/>
    </source>
</evidence>
<dbReference type="AlphaFoldDB" id="A0A365YJL1"/>
<dbReference type="SUPFAM" id="SSF158560">
    <property type="entry name" value="BH3980-like"/>
    <property type="match status" value="1"/>
</dbReference>
<dbReference type="InterPro" id="IPR008316">
    <property type="entry name" value="UCP029876"/>
</dbReference>
<evidence type="ECO:0000313" key="2">
    <source>
        <dbReference type="Proteomes" id="UP000252167"/>
    </source>
</evidence>
<organism evidence="1 2">
    <name type="scientific">Glutamicibacter soli</name>
    <dbReference type="NCBI Taxonomy" id="453836"/>
    <lineage>
        <taxon>Bacteria</taxon>
        <taxon>Bacillati</taxon>
        <taxon>Actinomycetota</taxon>
        <taxon>Actinomycetes</taxon>
        <taxon>Micrococcales</taxon>
        <taxon>Micrococcaceae</taxon>
        <taxon>Glutamicibacter</taxon>
    </lineage>
</organism>
<accession>A0A365YJL1</accession>
<dbReference type="Gene3D" id="1.10.1900.10">
    <property type="entry name" value="c-terminal domain of poly(a) binding protein"/>
    <property type="match status" value="1"/>
</dbReference>
<keyword evidence="2" id="KW-1185">Reference proteome</keyword>
<dbReference type="RefSeq" id="WP_047118256.1">
    <property type="nucleotide sequence ID" value="NZ_JBNBOD010000002.1"/>
</dbReference>
<sequence length="123" mass="13732">MAAKWIEMMTGSLEQKKQYKRNVARLEALASPYKETAAALQRYFLYQGGVTDGDILVAMLGDLAELFEDAAAAGTPVRDIVGENPVEFAEEFTAAYGGQRWIDKERTRLIEAIDQAERKEEGQ</sequence>
<protein>
    <submittedName>
        <fullName evidence="1">DUF1048 domain-containing protein</fullName>
    </submittedName>
</protein>
<reference evidence="1 2" key="1">
    <citation type="submission" date="2018-01" db="EMBL/GenBank/DDBJ databases">
        <title>Glutamicibacter soli strain NHPC-3 Whole genome sequence and assembly.</title>
        <authorList>
            <person name="Choudhury P."/>
            <person name="Gupta D."/>
            <person name="Sengupta K."/>
            <person name="Jawed A."/>
            <person name="Sultana N."/>
            <person name="Saha P."/>
        </authorList>
    </citation>
    <scope>NUCLEOTIDE SEQUENCE [LARGE SCALE GENOMIC DNA]</scope>
    <source>
        <strain evidence="1 2">NHPC-3</strain>
    </source>
</reference>